<sequence>MTTLLVFEFPSTGPFGAEAVEAYRDLAIDIAGEEGLVWKVWIEDPARQVAGGVYLFTTEELADAYTAKHTTRLESFGVTGVTATRYQVNQELSELDHAVLRRP</sequence>
<dbReference type="NCBIfam" id="NF008333">
    <property type="entry name" value="PRK11118.1"/>
    <property type="match status" value="1"/>
</dbReference>
<dbReference type="SUPFAM" id="SSF54909">
    <property type="entry name" value="Dimeric alpha+beta barrel"/>
    <property type="match status" value="1"/>
</dbReference>
<name>A0ABU2A0Q3_9CORY</name>
<dbReference type="RefSeq" id="WP_290196583.1">
    <property type="nucleotide sequence ID" value="NZ_CP047654.1"/>
</dbReference>
<gene>
    <name evidence="1" type="ORF">J2S39_002346</name>
</gene>
<dbReference type="EMBL" id="JAVDXZ010000001">
    <property type="protein sequence ID" value="MDR7330670.1"/>
    <property type="molecule type" value="Genomic_DNA"/>
</dbReference>
<keyword evidence="2" id="KW-1185">Reference proteome</keyword>
<dbReference type="InterPro" id="IPR011008">
    <property type="entry name" value="Dimeric_a/b-barrel"/>
</dbReference>
<proteinExistence type="predicted"/>
<dbReference type="Gene3D" id="3.30.70.100">
    <property type="match status" value="1"/>
</dbReference>
<reference evidence="1" key="1">
    <citation type="submission" date="2023-07" db="EMBL/GenBank/DDBJ databases">
        <title>Sequencing the genomes of 1000 actinobacteria strains.</title>
        <authorList>
            <person name="Klenk H.-P."/>
        </authorList>
    </citation>
    <scope>NUCLEOTIDE SEQUENCE</scope>
    <source>
        <strain evidence="1">DSM 107476</strain>
    </source>
</reference>
<evidence type="ECO:0008006" key="3">
    <source>
        <dbReference type="Google" id="ProtNLM"/>
    </source>
</evidence>
<protein>
    <recommendedName>
        <fullName evidence="3">Monooxygenase</fullName>
    </recommendedName>
</protein>
<dbReference type="Proteomes" id="UP001180840">
    <property type="component" value="Unassembled WGS sequence"/>
</dbReference>
<organism evidence="1 2">
    <name type="scientific">Corynebacterium guangdongense</name>
    <dbReference type="NCBI Taxonomy" id="1783348"/>
    <lineage>
        <taxon>Bacteria</taxon>
        <taxon>Bacillati</taxon>
        <taxon>Actinomycetota</taxon>
        <taxon>Actinomycetes</taxon>
        <taxon>Mycobacteriales</taxon>
        <taxon>Corynebacteriaceae</taxon>
        <taxon>Corynebacterium</taxon>
    </lineage>
</organism>
<comment type="caution">
    <text evidence="1">The sequence shown here is derived from an EMBL/GenBank/DDBJ whole genome shotgun (WGS) entry which is preliminary data.</text>
</comment>
<evidence type="ECO:0000313" key="2">
    <source>
        <dbReference type="Proteomes" id="UP001180840"/>
    </source>
</evidence>
<dbReference type="PANTHER" id="PTHR39169:SF1">
    <property type="entry name" value="MONOOXYGENASE YDHR-RELATED"/>
    <property type="match status" value="1"/>
</dbReference>
<dbReference type="Pfam" id="PF08803">
    <property type="entry name" value="ydhR"/>
    <property type="match status" value="1"/>
</dbReference>
<dbReference type="InterPro" id="IPR014910">
    <property type="entry name" value="YdhR"/>
</dbReference>
<dbReference type="PANTHER" id="PTHR39169">
    <property type="match status" value="1"/>
</dbReference>
<evidence type="ECO:0000313" key="1">
    <source>
        <dbReference type="EMBL" id="MDR7330670.1"/>
    </source>
</evidence>
<accession>A0ABU2A0Q3</accession>